<feature type="transmembrane region" description="Helical" evidence="1">
    <location>
        <begin position="124"/>
        <end position="143"/>
    </location>
</feature>
<keyword evidence="1" id="KW-0812">Transmembrane</keyword>
<organism evidence="2 3">
    <name type="scientific">Planotetraspora phitsanulokensis</name>
    <dbReference type="NCBI Taxonomy" id="575192"/>
    <lineage>
        <taxon>Bacteria</taxon>
        <taxon>Bacillati</taxon>
        <taxon>Actinomycetota</taxon>
        <taxon>Actinomycetes</taxon>
        <taxon>Streptosporangiales</taxon>
        <taxon>Streptosporangiaceae</taxon>
        <taxon>Planotetraspora</taxon>
    </lineage>
</organism>
<keyword evidence="1" id="KW-0472">Membrane</keyword>
<keyword evidence="3" id="KW-1185">Reference proteome</keyword>
<evidence type="ECO:0000256" key="1">
    <source>
        <dbReference type="SAM" id="Phobius"/>
    </source>
</evidence>
<proteinExistence type="predicted"/>
<protein>
    <recommendedName>
        <fullName evidence="4">DUF1453 domain-containing protein</fullName>
    </recommendedName>
</protein>
<dbReference type="Proteomes" id="UP000622547">
    <property type="component" value="Unassembled WGS sequence"/>
</dbReference>
<dbReference type="AlphaFoldDB" id="A0A8J3XIU8"/>
<dbReference type="EMBL" id="BOOP01000032">
    <property type="protein sequence ID" value="GII41316.1"/>
    <property type="molecule type" value="Genomic_DNA"/>
</dbReference>
<evidence type="ECO:0000313" key="2">
    <source>
        <dbReference type="EMBL" id="GII41316.1"/>
    </source>
</evidence>
<reference evidence="2 3" key="1">
    <citation type="submission" date="2021-01" db="EMBL/GenBank/DDBJ databases">
        <title>Whole genome shotgun sequence of Planotetraspora phitsanulokensis NBRC 104273.</title>
        <authorList>
            <person name="Komaki H."/>
            <person name="Tamura T."/>
        </authorList>
    </citation>
    <scope>NUCLEOTIDE SEQUENCE [LARGE SCALE GENOMIC DNA]</scope>
    <source>
        <strain evidence="2 3">NBRC 104273</strain>
    </source>
</reference>
<feature type="transmembrane region" description="Helical" evidence="1">
    <location>
        <begin position="95"/>
        <end position="117"/>
    </location>
</feature>
<gene>
    <name evidence="2" type="ORF">Pph01_63190</name>
</gene>
<feature type="transmembrane region" description="Helical" evidence="1">
    <location>
        <begin position="30"/>
        <end position="46"/>
    </location>
</feature>
<sequence length="155" mass="16481">MNSLPVLAVLALVLYRQTRARRVFAPSAHILALIMIAIGLLSGGVVDPRHTGLSVVLLVVETVSAVVLGVVRALTVRIWWDETGRAWFKGTRWTMLGWLASILVRFGLLGVGHVLGVAAAPTTFLLFVGLTFGAQSVVVAQRARALHAPAVLVAA</sequence>
<keyword evidence="1" id="KW-1133">Transmembrane helix</keyword>
<name>A0A8J3XIU8_9ACTN</name>
<comment type="caution">
    <text evidence="2">The sequence shown here is derived from an EMBL/GenBank/DDBJ whole genome shotgun (WGS) entry which is preliminary data.</text>
</comment>
<evidence type="ECO:0000313" key="3">
    <source>
        <dbReference type="Proteomes" id="UP000622547"/>
    </source>
</evidence>
<feature type="transmembrane region" description="Helical" evidence="1">
    <location>
        <begin position="53"/>
        <end position="75"/>
    </location>
</feature>
<accession>A0A8J3XIU8</accession>
<evidence type="ECO:0008006" key="4">
    <source>
        <dbReference type="Google" id="ProtNLM"/>
    </source>
</evidence>